<keyword evidence="1 3" id="KW-0238">DNA-binding</keyword>
<dbReference type="Gene3D" id="1.10.1660.10">
    <property type="match status" value="1"/>
</dbReference>
<dbReference type="InterPro" id="IPR041581">
    <property type="entry name" value="Glyoxalase_6"/>
</dbReference>
<dbReference type="OrthoDB" id="7849865at2"/>
<evidence type="ECO:0000256" key="1">
    <source>
        <dbReference type="ARBA" id="ARBA00023125"/>
    </source>
</evidence>
<dbReference type="Gene3D" id="3.10.180.10">
    <property type="entry name" value="2,3-Dihydroxybiphenyl 1,2-Dioxygenase, domain 1"/>
    <property type="match status" value="1"/>
</dbReference>
<dbReference type="InterPro" id="IPR029068">
    <property type="entry name" value="Glyas_Bleomycin-R_OHBP_Dase"/>
</dbReference>
<dbReference type="PANTHER" id="PTHR30204:SF97">
    <property type="entry name" value="MERR FAMILY REGULATORY PROTEIN"/>
    <property type="match status" value="1"/>
</dbReference>
<dbReference type="InterPro" id="IPR009061">
    <property type="entry name" value="DNA-bd_dom_put_sf"/>
</dbReference>
<name>A0A4R7ZPY8_9ACTN</name>
<evidence type="ECO:0000313" key="4">
    <source>
        <dbReference type="Proteomes" id="UP000295447"/>
    </source>
</evidence>
<dbReference type="PROSITE" id="PS50937">
    <property type="entry name" value="HTH_MERR_2"/>
    <property type="match status" value="1"/>
</dbReference>
<feature type="domain" description="HTH merR-type" evidence="2">
    <location>
        <begin position="12"/>
        <end position="82"/>
    </location>
</feature>
<dbReference type="SUPFAM" id="SSF46955">
    <property type="entry name" value="Putative DNA-binding domain"/>
    <property type="match status" value="1"/>
</dbReference>
<dbReference type="GO" id="GO:0003677">
    <property type="term" value="F:DNA binding"/>
    <property type="evidence" value="ECO:0007669"/>
    <property type="project" value="UniProtKB-KW"/>
</dbReference>
<keyword evidence="4" id="KW-1185">Reference proteome</keyword>
<dbReference type="InterPro" id="IPR047057">
    <property type="entry name" value="MerR_fam"/>
</dbReference>
<dbReference type="SMART" id="SM00422">
    <property type="entry name" value="HTH_MERR"/>
    <property type="match status" value="1"/>
</dbReference>
<comment type="caution">
    <text evidence="3">The sequence shown here is derived from an EMBL/GenBank/DDBJ whole genome shotgun (WGS) entry which is preliminary data.</text>
</comment>
<evidence type="ECO:0000259" key="2">
    <source>
        <dbReference type="PROSITE" id="PS50937"/>
    </source>
</evidence>
<reference evidence="3 4" key="1">
    <citation type="submission" date="2019-03" db="EMBL/GenBank/DDBJ databases">
        <title>Genomic Encyclopedia of Type Strains, Phase III (KMG-III): the genomes of soil and plant-associated and newly described type strains.</title>
        <authorList>
            <person name="Whitman W."/>
        </authorList>
    </citation>
    <scope>NUCLEOTIDE SEQUENCE [LARGE SCALE GENOMIC DNA]</scope>
    <source>
        <strain evidence="3 4">VKM Ac-2570</strain>
    </source>
</reference>
<dbReference type="RefSeq" id="WP_134121765.1">
    <property type="nucleotide sequence ID" value="NZ_SODF01000002.1"/>
</dbReference>
<dbReference type="EMBL" id="SODF01000002">
    <property type="protein sequence ID" value="TDW18831.1"/>
    <property type="molecule type" value="Genomic_DNA"/>
</dbReference>
<protein>
    <submittedName>
        <fullName evidence="3">DNA-binding transcriptional MerR regulator</fullName>
    </submittedName>
</protein>
<dbReference type="InterPro" id="IPR000551">
    <property type="entry name" value="MerR-type_HTH_dom"/>
</dbReference>
<dbReference type="PANTHER" id="PTHR30204">
    <property type="entry name" value="REDOX-CYCLING DRUG-SENSING TRANSCRIPTIONAL ACTIVATOR SOXR"/>
    <property type="match status" value="1"/>
</dbReference>
<dbReference type="PROSITE" id="PS00552">
    <property type="entry name" value="HTH_MERR_1"/>
    <property type="match status" value="1"/>
</dbReference>
<gene>
    <name evidence="3" type="ORF">EV650_5427</name>
</gene>
<dbReference type="AlphaFoldDB" id="A0A4R7ZPY8"/>
<dbReference type="SUPFAM" id="SSF54593">
    <property type="entry name" value="Glyoxalase/Bleomycin resistance protein/Dihydroxybiphenyl dioxygenase"/>
    <property type="match status" value="1"/>
</dbReference>
<organism evidence="3 4">
    <name type="scientific">Kribbella kalugense</name>
    <dbReference type="NCBI Taxonomy" id="2512221"/>
    <lineage>
        <taxon>Bacteria</taxon>
        <taxon>Bacillati</taxon>
        <taxon>Actinomycetota</taxon>
        <taxon>Actinomycetes</taxon>
        <taxon>Propionibacteriales</taxon>
        <taxon>Kribbellaceae</taxon>
        <taxon>Kribbella</taxon>
    </lineage>
</organism>
<evidence type="ECO:0000313" key="3">
    <source>
        <dbReference type="EMBL" id="TDW18831.1"/>
    </source>
</evidence>
<sequence>MRLDDVGVVDELVTIGTFSMLTGLSVSTLRHYDEIGLLRPATVDARTGYRRYRSVQVDIARRVRLLRQAEVSTEDIARMLDGDVSDARAVLARHRSALRERSERVEAVLDQLARDLEGKPMQMKSATEFGLAAVNIGVDSDDALESACGFWGEVLGVQLEDWGSGSRQVVLGEGDAIGFLNIRVRSADEPQYGHKSAFGLGVVGLDEAHQRALAAGATEHYAPTDGENMPRHSRFADPVGNRVVLWESAK</sequence>
<dbReference type="Proteomes" id="UP000295447">
    <property type="component" value="Unassembled WGS sequence"/>
</dbReference>
<dbReference type="GO" id="GO:0003700">
    <property type="term" value="F:DNA-binding transcription factor activity"/>
    <property type="evidence" value="ECO:0007669"/>
    <property type="project" value="InterPro"/>
</dbReference>
<accession>A0A4R7ZPY8</accession>
<dbReference type="Pfam" id="PF13411">
    <property type="entry name" value="MerR_1"/>
    <property type="match status" value="1"/>
</dbReference>
<dbReference type="Pfam" id="PF18029">
    <property type="entry name" value="Glyoxalase_6"/>
    <property type="match status" value="1"/>
</dbReference>
<proteinExistence type="predicted"/>